<dbReference type="Proteomes" id="UP000886523">
    <property type="component" value="Unassembled WGS sequence"/>
</dbReference>
<protein>
    <recommendedName>
        <fullName evidence="1">Phosphatidylinositol N-acetylglucosaminyltransferase subunit H conserved domain-containing protein</fullName>
    </recommendedName>
</protein>
<dbReference type="AlphaFoldDB" id="A0A9P6AJE3"/>
<feature type="non-terminal residue" evidence="2">
    <location>
        <position position="1"/>
    </location>
</feature>
<dbReference type="OrthoDB" id="6256716at2759"/>
<sequence>ESVFALVPHGVQVETHYGIPKTTITPSVTLSVTRRFIPLSAIMDIVLNEGIRGWNFRYYLALICRSTEKTQEPVRIHVAFEV</sequence>
<reference evidence="2" key="1">
    <citation type="journal article" date="2020" name="Nat. Commun.">
        <title>Large-scale genome sequencing of mycorrhizal fungi provides insights into the early evolution of symbiotic traits.</title>
        <authorList>
            <person name="Miyauchi S."/>
            <person name="Kiss E."/>
            <person name="Kuo A."/>
            <person name="Drula E."/>
            <person name="Kohler A."/>
            <person name="Sanchez-Garcia M."/>
            <person name="Morin E."/>
            <person name="Andreopoulos B."/>
            <person name="Barry K.W."/>
            <person name="Bonito G."/>
            <person name="Buee M."/>
            <person name="Carver A."/>
            <person name="Chen C."/>
            <person name="Cichocki N."/>
            <person name="Clum A."/>
            <person name="Culley D."/>
            <person name="Crous P.W."/>
            <person name="Fauchery L."/>
            <person name="Girlanda M."/>
            <person name="Hayes R.D."/>
            <person name="Keri Z."/>
            <person name="LaButti K."/>
            <person name="Lipzen A."/>
            <person name="Lombard V."/>
            <person name="Magnuson J."/>
            <person name="Maillard F."/>
            <person name="Murat C."/>
            <person name="Nolan M."/>
            <person name="Ohm R.A."/>
            <person name="Pangilinan J."/>
            <person name="Pereira M.F."/>
            <person name="Perotto S."/>
            <person name="Peter M."/>
            <person name="Pfister S."/>
            <person name="Riley R."/>
            <person name="Sitrit Y."/>
            <person name="Stielow J.B."/>
            <person name="Szollosi G."/>
            <person name="Zifcakova L."/>
            <person name="Stursova M."/>
            <person name="Spatafora J.W."/>
            <person name="Tedersoo L."/>
            <person name="Vaario L.M."/>
            <person name="Yamada A."/>
            <person name="Yan M."/>
            <person name="Wang P."/>
            <person name="Xu J."/>
            <person name="Bruns T."/>
            <person name="Baldrian P."/>
            <person name="Vilgalys R."/>
            <person name="Dunand C."/>
            <person name="Henrissat B."/>
            <person name="Grigoriev I.V."/>
            <person name="Hibbett D."/>
            <person name="Nagy L.G."/>
            <person name="Martin F.M."/>
        </authorList>
    </citation>
    <scope>NUCLEOTIDE SEQUENCE</scope>
    <source>
        <strain evidence="2">UP504</strain>
    </source>
</reference>
<keyword evidence="3" id="KW-1185">Reference proteome</keyword>
<feature type="domain" description="Phosphatidylinositol N-acetylglucosaminyltransferase subunit H conserved" evidence="1">
    <location>
        <begin position="2"/>
        <end position="80"/>
    </location>
</feature>
<name>A0A9P6AJE3_9AGAM</name>
<dbReference type="Pfam" id="PF10181">
    <property type="entry name" value="PIG-H"/>
    <property type="match status" value="1"/>
</dbReference>
<comment type="caution">
    <text evidence="2">The sequence shown here is derived from an EMBL/GenBank/DDBJ whole genome shotgun (WGS) entry which is preliminary data.</text>
</comment>
<evidence type="ECO:0000259" key="1">
    <source>
        <dbReference type="Pfam" id="PF10181"/>
    </source>
</evidence>
<feature type="non-terminal residue" evidence="2">
    <location>
        <position position="82"/>
    </location>
</feature>
<organism evidence="2 3">
    <name type="scientific">Hydnum rufescens UP504</name>
    <dbReference type="NCBI Taxonomy" id="1448309"/>
    <lineage>
        <taxon>Eukaryota</taxon>
        <taxon>Fungi</taxon>
        <taxon>Dikarya</taxon>
        <taxon>Basidiomycota</taxon>
        <taxon>Agaricomycotina</taxon>
        <taxon>Agaricomycetes</taxon>
        <taxon>Cantharellales</taxon>
        <taxon>Hydnaceae</taxon>
        <taxon>Hydnum</taxon>
    </lineage>
</organism>
<dbReference type="EMBL" id="MU129104">
    <property type="protein sequence ID" value="KAF9506657.1"/>
    <property type="molecule type" value="Genomic_DNA"/>
</dbReference>
<evidence type="ECO:0000313" key="2">
    <source>
        <dbReference type="EMBL" id="KAF9506657.1"/>
    </source>
</evidence>
<accession>A0A9P6AJE3</accession>
<dbReference type="InterPro" id="IPR019328">
    <property type="entry name" value="PIGH-H_dom"/>
</dbReference>
<proteinExistence type="predicted"/>
<evidence type="ECO:0000313" key="3">
    <source>
        <dbReference type="Proteomes" id="UP000886523"/>
    </source>
</evidence>
<gene>
    <name evidence="2" type="ORF">BS47DRAFT_1274248</name>
</gene>